<evidence type="ECO:0000256" key="1">
    <source>
        <dbReference type="ARBA" id="ARBA00022617"/>
    </source>
</evidence>
<feature type="domain" description="Cytochrome c" evidence="5">
    <location>
        <begin position="381"/>
        <end position="513"/>
    </location>
</feature>
<dbReference type="PANTHER" id="PTHR30600:SF4">
    <property type="entry name" value="CYTOCHROME C DOMAIN-CONTAINING PROTEIN"/>
    <property type="match status" value="1"/>
</dbReference>
<dbReference type="Gene3D" id="1.10.760.10">
    <property type="entry name" value="Cytochrome c-like domain"/>
    <property type="match status" value="1"/>
</dbReference>
<sequence length="513" mass="54966">MPRFAWISPPSPRVVSQYLTVFLVLASPLSANPALDEPHLSPLPRGATESARIAAVLAPPSDFTQPEPFEDHPAGTATVRYSGEKAFSHPSANLDDRLDFELGRALFEKLWVASPSSTRASDGLGPLYNTRSCHSCHINDGRGHAPDGPGDSALSFTVKLAVPAAADARMAEIEDYLATLPEPTYGRQVQDFAAPGQVAEARVSVDYEPVTVDLPDTTVTLRAPRVTLENLAYGPLDPAVTISPRVAPPLLGLGLIEAIPAADILAGADPEDADGDGISGRANIVWSLEYDQPMLGRFGYKAGLPTVRQQAAAAFHTDLGISTPIFPEGWGDCSAAQTDCRAAPHGDGDARVFEADATALDLTTLYSANLGVPARRGLDDPQVLQGKEIFHQAGCPACHRPKYVTHRLPDQPERSFQLIWPYSDFLLHDMGDGLADGQPEARASGREWRTAPLWGVGLAQRVSDRAGFLHDGRARSLLEAILWHGGEAQAAQSHVRALTAEDRAALIKFLESL</sequence>
<evidence type="ECO:0000256" key="4">
    <source>
        <dbReference type="PROSITE-ProRule" id="PRU00433"/>
    </source>
</evidence>
<dbReference type="EMBL" id="WWEN01000004">
    <property type="protein sequence ID" value="MYM56057.1"/>
    <property type="molecule type" value="Genomic_DNA"/>
</dbReference>
<protein>
    <submittedName>
        <fullName evidence="6">C-type cytochrome</fullName>
    </submittedName>
</protein>
<dbReference type="Proteomes" id="UP000479043">
    <property type="component" value="Unassembled WGS sequence"/>
</dbReference>
<gene>
    <name evidence="6" type="ORF">GR167_12140</name>
</gene>
<dbReference type="GO" id="GO:0004130">
    <property type="term" value="F:cytochrome-c peroxidase activity"/>
    <property type="evidence" value="ECO:0007669"/>
    <property type="project" value="TreeGrafter"/>
</dbReference>
<dbReference type="GO" id="GO:0046872">
    <property type="term" value="F:metal ion binding"/>
    <property type="evidence" value="ECO:0007669"/>
    <property type="project" value="UniProtKB-KW"/>
</dbReference>
<organism evidence="6 7">
    <name type="scientific">Thalassovita mangrovi</name>
    <dbReference type="NCBI Taxonomy" id="2692236"/>
    <lineage>
        <taxon>Bacteria</taxon>
        <taxon>Pseudomonadati</taxon>
        <taxon>Pseudomonadota</taxon>
        <taxon>Alphaproteobacteria</taxon>
        <taxon>Rhodobacterales</taxon>
        <taxon>Roseobacteraceae</taxon>
        <taxon>Thalassovita</taxon>
    </lineage>
</organism>
<comment type="caution">
    <text evidence="6">The sequence shown here is derived from an EMBL/GenBank/DDBJ whole genome shotgun (WGS) entry which is preliminary data.</text>
</comment>
<proteinExistence type="predicted"/>
<name>A0A6L8LJ29_9RHOB</name>
<dbReference type="InterPro" id="IPR051395">
    <property type="entry name" value="Cytochrome_c_Peroxidase/MauG"/>
</dbReference>
<keyword evidence="7" id="KW-1185">Reference proteome</keyword>
<evidence type="ECO:0000313" key="7">
    <source>
        <dbReference type="Proteomes" id="UP000479043"/>
    </source>
</evidence>
<dbReference type="Pfam" id="PF06537">
    <property type="entry name" value="DHOR"/>
    <property type="match status" value="1"/>
</dbReference>
<evidence type="ECO:0000259" key="5">
    <source>
        <dbReference type="PROSITE" id="PS51007"/>
    </source>
</evidence>
<dbReference type="InterPro" id="IPR036909">
    <property type="entry name" value="Cyt_c-like_dom_sf"/>
</dbReference>
<dbReference type="RefSeq" id="WP_160973811.1">
    <property type="nucleotide sequence ID" value="NZ_WWEN01000004.1"/>
</dbReference>
<accession>A0A6L8LJ29</accession>
<keyword evidence="2 4" id="KW-0479">Metal-binding</keyword>
<dbReference type="PANTHER" id="PTHR30600">
    <property type="entry name" value="CYTOCHROME C PEROXIDASE-RELATED"/>
    <property type="match status" value="1"/>
</dbReference>
<dbReference type="InterPro" id="IPR009056">
    <property type="entry name" value="Cyt_c-like_dom"/>
</dbReference>
<dbReference type="PROSITE" id="PS51007">
    <property type="entry name" value="CYTC"/>
    <property type="match status" value="1"/>
</dbReference>
<reference evidence="6 7" key="1">
    <citation type="submission" date="2020-01" db="EMBL/GenBank/DDBJ databases">
        <authorList>
            <person name="Chen S."/>
        </authorList>
    </citation>
    <scope>NUCLEOTIDE SEQUENCE [LARGE SCALE GENOMIC DNA]</scope>
    <source>
        <strain evidence="6 7">GS-10</strain>
    </source>
</reference>
<dbReference type="SUPFAM" id="SSF46626">
    <property type="entry name" value="Cytochrome c"/>
    <property type="match status" value="1"/>
</dbReference>
<dbReference type="PIRSF" id="PIRSF028099">
    <property type="entry name" value="DUF1111"/>
    <property type="match status" value="1"/>
</dbReference>
<dbReference type="AlphaFoldDB" id="A0A6L8LJ29"/>
<keyword evidence="3 4" id="KW-0408">Iron</keyword>
<keyword evidence="1 4" id="KW-0349">Heme</keyword>
<dbReference type="GO" id="GO:0009055">
    <property type="term" value="F:electron transfer activity"/>
    <property type="evidence" value="ECO:0007669"/>
    <property type="project" value="InterPro"/>
</dbReference>
<evidence type="ECO:0000256" key="3">
    <source>
        <dbReference type="ARBA" id="ARBA00023004"/>
    </source>
</evidence>
<dbReference type="GO" id="GO:0020037">
    <property type="term" value="F:heme binding"/>
    <property type="evidence" value="ECO:0007669"/>
    <property type="project" value="InterPro"/>
</dbReference>
<evidence type="ECO:0000313" key="6">
    <source>
        <dbReference type="EMBL" id="MYM56057.1"/>
    </source>
</evidence>
<dbReference type="InterPro" id="IPR010538">
    <property type="entry name" value="DHOR"/>
</dbReference>
<evidence type="ECO:0000256" key="2">
    <source>
        <dbReference type="ARBA" id="ARBA00022723"/>
    </source>
</evidence>